<proteinExistence type="predicted"/>
<reference evidence="1 2" key="1">
    <citation type="submission" date="2021-06" db="EMBL/GenBank/DDBJ databases">
        <title>Caerostris extrusa draft genome.</title>
        <authorList>
            <person name="Kono N."/>
            <person name="Arakawa K."/>
        </authorList>
    </citation>
    <scope>NUCLEOTIDE SEQUENCE [LARGE SCALE GENOMIC DNA]</scope>
</reference>
<dbReference type="AlphaFoldDB" id="A0AAV4SHK5"/>
<protein>
    <submittedName>
        <fullName evidence="1">Uncharacterized protein</fullName>
    </submittedName>
</protein>
<gene>
    <name evidence="1" type="ORF">CEXT_61141</name>
</gene>
<evidence type="ECO:0000313" key="1">
    <source>
        <dbReference type="EMBL" id="GIY33052.1"/>
    </source>
</evidence>
<comment type="caution">
    <text evidence="1">The sequence shown here is derived from an EMBL/GenBank/DDBJ whole genome shotgun (WGS) entry which is preliminary data.</text>
</comment>
<name>A0AAV4SHK5_CAEEX</name>
<dbReference type="Proteomes" id="UP001054945">
    <property type="component" value="Unassembled WGS sequence"/>
</dbReference>
<sequence>MEERKSYLSPRSPKSEITDIPRTTRCLLMRHSSSLFADSMSSFIFETDSLMKDRSHCTKRYVNGKLKIKWWEYTLDEENAIHSGKHRPLYPLSLFPKTPRISLRLAKKGKDGARVNDRSETGVERKFGGACSIPSRV</sequence>
<dbReference type="EMBL" id="BPLR01009586">
    <property type="protein sequence ID" value="GIY33052.1"/>
    <property type="molecule type" value="Genomic_DNA"/>
</dbReference>
<keyword evidence="2" id="KW-1185">Reference proteome</keyword>
<organism evidence="1 2">
    <name type="scientific">Caerostris extrusa</name>
    <name type="common">Bark spider</name>
    <name type="synonym">Caerostris bankana</name>
    <dbReference type="NCBI Taxonomy" id="172846"/>
    <lineage>
        <taxon>Eukaryota</taxon>
        <taxon>Metazoa</taxon>
        <taxon>Ecdysozoa</taxon>
        <taxon>Arthropoda</taxon>
        <taxon>Chelicerata</taxon>
        <taxon>Arachnida</taxon>
        <taxon>Araneae</taxon>
        <taxon>Araneomorphae</taxon>
        <taxon>Entelegynae</taxon>
        <taxon>Araneoidea</taxon>
        <taxon>Araneidae</taxon>
        <taxon>Caerostris</taxon>
    </lineage>
</organism>
<evidence type="ECO:0000313" key="2">
    <source>
        <dbReference type="Proteomes" id="UP001054945"/>
    </source>
</evidence>
<accession>A0AAV4SHK5</accession>